<dbReference type="PROSITE" id="PS51257">
    <property type="entry name" value="PROKAR_LIPOPROTEIN"/>
    <property type="match status" value="1"/>
</dbReference>
<dbReference type="HAMAP" id="MF_01401">
    <property type="entry name" value="MsrA"/>
    <property type="match status" value="1"/>
</dbReference>
<evidence type="ECO:0000256" key="2">
    <source>
        <dbReference type="ARBA" id="ARBA00047806"/>
    </source>
</evidence>
<dbReference type="PANTHER" id="PTHR43774">
    <property type="entry name" value="PEPTIDE METHIONINE SULFOXIDE REDUCTASE"/>
    <property type="match status" value="1"/>
</dbReference>
<keyword evidence="1 4" id="KW-0560">Oxidoreductase</keyword>
<comment type="caution">
    <text evidence="6">The sequence shown here is derived from an EMBL/GenBank/DDBJ whole genome shotgun (WGS) entry which is preliminary data.</text>
</comment>
<comment type="catalytic activity">
    <reaction evidence="3 4">
        <text>[thioredoxin]-disulfide + L-methionine + H2O = L-methionine (S)-S-oxide + [thioredoxin]-dithiol</text>
        <dbReference type="Rhea" id="RHEA:19993"/>
        <dbReference type="Rhea" id="RHEA-COMP:10698"/>
        <dbReference type="Rhea" id="RHEA-COMP:10700"/>
        <dbReference type="ChEBI" id="CHEBI:15377"/>
        <dbReference type="ChEBI" id="CHEBI:29950"/>
        <dbReference type="ChEBI" id="CHEBI:50058"/>
        <dbReference type="ChEBI" id="CHEBI:57844"/>
        <dbReference type="ChEBI" id="CHEBI:58772"/>
        <dbReference type="EC" id="1.8.4.11"/>
    </reaction>
</comment>
<evidence type="ECO:0000259" key="5">
    <source>
        <dbReference type="Pfam" id="PF01625"/>
    </source>
</evidence>
<protein>
    <recommendedName>
        <fullName evidence="4">Peptide methionine sulfoxide reductase MsrA</fullName>
        <shortName evidence="4">Protein-methionine-S-oxide reductase</shortName>
        <ecNumber evidence="4">1.8.4.11</ecNumber>
    </recommendedName>
    <alternativeName>
        <fullName evidence="4">Peptide-methionine (S)-S-oxide reductase</fullName>
        <shortName evidence="4">Peptide Met(O) reductase</shortName>
    </alternativeName>
</protein>
<dbReference type="Proteomes" id="UP001165302">
    <property type="component" value="Unassembled WGS sequence"/>
</dbReference>
<dbReference type="GO" id="GO:0008113">
    <property type="term" value="F:peptide-methionine (S)-S-oxide reductase activity"/>
    <property type="evidence" value="ECO:0007669"/>
    <property type="project" value="UniProtKB-EC"/>
</dbReference>
<reference evidence="6" key="1">
    <citation type="submission" date="2020-10" db="EMBL/GenBank/DDBJ databases">
        <authorList>
            <person name="Lu T."/>
            <person name="Wang Q."/>
            <person name="Han X."/>
        </authorList>
    </citation>
    <scope>NUCLEOTIDE SEQUENCE</scope>
    <source>
        <strain evidence="6">WQ 366</strain>
    </source>
</reference>
<evidence type="ECO:0000313" key="7">
    <source>
        <dbReference type="Proteomes" id="UP001165302"/>
    </source>
</evidence>
<name>A0ABS7Z8W2_9SPHI</name>
<dbReference type="InterPro" id="IPR002569">
    <property type="entry name" value="Met_Sox_Rdtase_MsrA_dom"/>
</dbReference>
<feature type="domain" description="Peptide methionine sulphoxide reductase MsrA" evidence="5">
    <location>
        <begin position="43"/>
        <end position="195"/>
    </location>
</feature>
<comment type="catalytic activity">
    <reaction evidence="2 4">
        <text>L-methionyl-[protein] + [thioredoxin]-disulfide + H2O = L-methionyl-(S)-S-oxide-[protein] + [thioredoxin]-dithiol</text>
        <dbReference type="Rhea" id="RHEA:14217"/>
        <dbReference type="Rhea" id="RHEA-COMP:10698"/>
        <dbReference type="Rhea" id="RHEA-COMP:10700"/>
        <dbReference type="Rhea" id="RHEA-COMP:12313"/>
        <dbReference type="Rhea" id="RHEA-COMP:12315"/>
        <dbReference type="ChEBI" id="CHEBI:15377"/>
        <dbReference type="ChEBI" id="CHEBI:16044"/>
        <dbReference type="ChEBI" id="CHEBI:29950"/>
        <dbReference type="ChEBI" id="CHEBI:44120"/>
        <dbReference type="ChEBI" id="CHEBI:50058"/>
        <dbReference type="EC" id="1.8.4.11"/>
    </reaction>
</comment>
<evidence type="ECO:0000313" key="6">
    <source>
        <dbReference type="EMBL" id="MCA5006638.1"/>
    </source>
</evidence>
<evidence type="ECO:0000256" key="1">
    <source>
        <dbReference type="ARBA" id="ARBA00023002"/>
    </source>
</evidence>
<dbReference type="NCBIfam" id="TIGR00401">
    <property type="entry name" value="msrA"/>
    <property type="match status" value="1"/>
</dbReference>
<dbReference type="EC" id="1.8.4.11" evidence="4"/>
<proteinExistence type="inferred from homology"/>
<gene>
    <name evidence="4 6" type="primary">msrA</name>
    <name evidence="6" type="ORF">IPZ78_15970</name>
</gene>
<comment type="function">
    <text evidence="4">Has an important function as a repair enzyme for proteins that have been inactivated by oxidation. Catalyzes the reversible oxidation-reduction of methionine sulfoxide in proteins to methionine.</text>
</comment>
<dbReference type="InterPro" id="IPR036509">
    <property type="entry name" value="Met_Sox_Rdtase_MsrA_sf"/>
</dbReference>
<accession>A0ABS7Z8W2</accession>
<evidence type="ECO:0000256" key="3">
    <source>
        <dbReference type="ARBA" id="ARBA00048782"/>
    </source>
</evidence>
<keyword evidence="7" id="KW-1185">Reference proteome</keyword>
<dbReference type="EMBL" id="JADEYP010000040">
    <property type="protein sequence ID" value="MCA5006638.1"/>
    <property type="molecule type" value="Genomic_DNA"/>
</dbReference>
<comment type="similarity">
    <text evidence="4">Belongs to the MsrA Met sulfoxide reductase family.</text>
</comment>
<evidence type="ECO:0000256" key="4">
    <source>
        <dbReference type="HAMAP-Rule" id="MF_01401"/>
    </source>
</evidence>
<dbReference type="Pfam" id="PF01625">
    <property type="entry name" value="PMSR"/>
    <property type="match status" value="1"/>
</dbReference>
<feature type="active site" evidence="4">
    <location>
        <position position="49"/>
    </location>
</feature>
<dbReference type="Gene3D" id="3.30.1060.10">
    <property type="entry name" value="Peptide methionine sulphoxide reductase MsrA"/>
    <property type="match status" value="1"/>
</dbReference>
<sequence length="216" mass="24656">MKIFNLVIFIISIMFLSSCQSKSKLSREYVKVEGIKMENREVAILAGGCFWCVEAPILLLEGVDTVVSGYIGGYTENPTYAQICTGNTGHAEAVKVTYDTTKITFDELLEVFFTMHDPTQLNRQGNDVGTQYRSAIFPVNKEQEERSRYYISALNKSGAYDNPIVTTIEMADKFYQAEDYHQNYYNNNPNEMYCQLVARPKVEKVKKVFANKLKNK</sequence>
<dbReference type="SUPFAM" id="SSF55068">
    <property type="entry name" value="Peptide methionine sulfoxide reductase"/>
    <property type="match status" value="1"/>
</dbReference>
<dbReference type="PANTHER" id="PTHR43774:SF1">
    <property type="entry name" value="PEPTIDE METHIONINE SULFOXIDE REDUCTASE MSRA 2"/>
    <property type="match status" value="1"/>
</dbReference>
<organism evidence="6 7">
    <name type="scientific">Sphingobacterium bovistauri</name>
    <dbReference type="NCBI Taxonomy" id="2781959"/>
    <lineage>
        <taxon>Bacteria</taxon>
        <taxon>Pseudomonadati</taxon>
        <taxon>Bacteroidota</taxon>
        <taxon>Sphingobacteriia</taxon>
        <taxon>Sphingobacteriales</taxon>
        <taxon>Sphingobacteriaceae</taxon>
        <taxon>Sphingobacterium</taxon>
    </lineage>
</organism>